<evidence type="ECO:0000256" key="2">
    <source>
        <dbReference type="SAM" id="MobiDB-lite"/>
    </source>
</evidence>
<dbReference type="VEuPathDB" id="VectorBase:AMAM023078"/>
<feature type="compositionally biased region" description="Polar residues" evidence="2">
    <location>
        <begin position="179"/>
        <end position="193"/>
    </location>
</feature>
<feature type="compositionally biased region" description="Basic and acidic residues" evidence="2">
    <location>
        <begin position="314"/>
        <end position="326"/>
    </location>
</feature>
<evidence type="ECO:0000256" key="3">
    <source>
        <dbReference type="SAM" id="SignalP"/>
    </source>
</evidence>
<feature type="chain" id="PRO_5008136620" evidence="3">
    <location>
        <begin position="22"/>
        <end position="549"/>
    </location>
</feature>
<feature type="region of interest" description="Disordered" evidence="2">
    <location>
        <begin position="458"/>
        <end position="483"/>
    </location>
</feature>
<feature type="coiled-coil region" evidence="1">
    <location>
        <begin position="119"/>
        <end position="153"/>
    </location>
</feature>
<reference evidence="5" key="1">
    <citation type="submission" date="2013-09" db="EMBL/GenBank/DDBJ databases">
        <title>The Genome Sequence of Anopheles maculatus species B.</title>
        <authorList>
            <consortium name="The Broad Institute Genomics Platform"/>
            <person name="Neafsey D.E."/>
            <person name="Besansky N."/>
            <person name="Howell P."/>
            <person name="Walton C."/>
            <person name="Young S.K."/>
            <person name="Zeng Q."/>
            <person name="Gargeya S."/>
            <person name="Fitzgerald M."/>
            <person name="Haas B."/>
            <person name="Abouelleil A."/>
            <person name="Allen A.W."/>
            <person name="Alvarado L."/>
            <person name="Arachchi H.M."/>
            <person name="Berlin A.M."/>
            <person name="Chapman S.B."/>
            <person name="Gainer-Dewar J."/>
            <person name="Goldberg J."/>
            <person name="Griggs A."/>
            <person name="Gujja S."/>
            <person name="Hansen M."/>
            <person name="Howarth C."/>
            <person name="Imamovic A."/>
            <person name="Ireland A."/>
            <person name="Larimer J."/>
            <person name="McCowan C."/>
            <person name="Murphy C."/>
            <person name="Pearson M."/>
            <person name="Poon T.W."/>
            <person name="Priest M."/>
            <person name="Roberts A."/>
            <person name="Saif S."/>
            <person name="Shea T."/>
            <person name="Sisk P."/>
            <person name="Sykes S."/>
            <person name="Wortman J."/>
            <person name="Nusbaum C."/>
            <person name="Birren B."/>
        </authorList>
    </citation>
    <scope>NUCLEOTIDE SEQUENCE [LARGE SCALE GENOMIC DNA]</scope>
    <source>
        <strain evidence="5">maculatus3</strain>
    </source>
</reference>
<feature type="region of interest" description="Disordered" evidence="2">
    <location>
        <begin position="179"/>
        <end position="256"/>
    </location>
</feature>
<accession>A0A182TAS7</accession>
<feature type="compositionally biased region" description="Basic and acidic residues" evidence="2">
    <location>
        <begin position="225"/>
        <end position="235"/>
    </location>
</feature>
<dbReference type="Proteomes" id="UP000075901">
    <property type="component" value="Unassembled WGS sequence"/>
</dbReference>
<organism evidence="4 5">
    <name type="scientific">Anopheles maculatus</name>
    <dbReference type="NCBI Taxonomy" id="74869"/>
    <lineage>
        <taxon>Eukaryota</taxon>
        <taxon>Metazoa</taxon>
        <taxon>Ecdysozoa</taxon>
        <taxon>Arthropoda</taxon>
        <taxon>Hexapoda</taxon>
        <taxon>Insecta</taxon>
        <taxon>Pterygota</taxon>
        <taxon>Neoptera</taxon>
        <taxon>Endopterygota</taxon>
        <taxon>Diptera</taxon>
        <taxon>Nematocera</taxon>
        <taxon>Culicoidea</taxon>
        <taxon>Culicidae</taxon>
        <taxon>Anophelinae</taxon>
        <taxon>Anopheles</taxon>
        <taxon>Anopheles maculatus group</taxon>
    </lineage>
</organism>
<dbReference type="EnsemblMetazoa" id="AMAM023078-RA">
    <property type="protein sequence ID" value="AMAM023078-PA"/>
    <property type="gene ID" value="AMAM023078"/>
</dbReference>
<feature type="compositionally biased region" description="Low complexity" evidence="2">
    <location>
        <begin position="38"/>
        <end position="82"/>
    </location>
</feature>
<proteinExistence type="predicted"/>
<sequence>ILAAKELVLWIALGSFIGTIAIEENVGATSLVESKNLTTTSTTTTAAPTTSTTSTTPSTTFSSTSPTTSSKATTSSSPSTPSILARANPITSSSTIRSIISTTTSATTTKPSAKRQISLNEFQQLVAKVNDEISMLRNQSANLSQTYEELVRRYNDRTSQVPIVLYDVSDCSNSTTVQEETSTEALKQTSIVSEVTKPTTSSERTTSKTTTVITSTTQPPSSSSRVEHSTQKESLSDESAPVVAAPQNTGSSNTQIYGNKYYNYIHYFMYPPSEEQLEEIGSAPQVNHRRKSGNDSRKATPTKRRKEVPYQTNKRWEERTDSREEPLEPEYSVNLRRWPQEPIGEISNSRRPVSSDYRPFLGSPVPAIGGQYRFGGAAQRKPIEPQSSSLPALPKLAPLPYVEERIPPRVVPEEKIFASIADRKKPSQPETAPKAPVYQTDNVPSFLDRRNVYRSGLPTTQRTTKAPGRLFTPSTTVTREPVTPPSIESLFSFGAKPVSYSIPTTVKPSPGIARNGWDGYDFSFVRKAQEMKKRLQREQRSSRKGVPEL</sequence>
<feature type="compositionally biased region" description="Polar residues" evidence="2">
    <location>
        <begin position="246"/>
        <end position="256"/>
    </location>
</feature>
<dbReference type="AlphaFoldDB" id="A0A182TAS7"/>
<evidence type="ECO:0000256" key="1">
    <source>
        <dbReference type="SAM" id="Coils"/>
    </source>
</evidence>
<name>A0A182TAS7_9DIPT</name>
<protein>
    <submittedName>
        <fullName evidence="4">Uncharacterized protein</fullName>
    </submittedName>
</protein>
<feature type="compositionally biased region" description="Low complexity" evidence="2">
    <location>
        <begin position="196"/>
        <end position="224"/>
    </location>
</feature>
<evidence type="ECO:0000313" key="5">
    <source>
        <dbReference type="Proteomes" id="UP000075901"/>
    </source>
</evidence>
<feature type="signal peptide" evidence="3">
    <location>
        <begin position="1"/>
        <end position="21"/>
    </location>
</feature>
<reference evidence="4" key="2">
    <citation type="submission" date="2020-05" db="UniProtKB">
        <authorList>
            <consortium name="EnsemblMetazoa"/>
        </authorList>
    </citation>
    <scope>IDENTIFICATION</scope>
    <source>
        <strain evidence="4">maculatus3</strain>
    </source>
</reference>
<evidence type="ECO:0000313" key="4">
    <source>
        <dbReference type="EnsemblMetazoa" id="AMAM023078-PA"/>
    </source>
</evidence>
<keyword evidence="5" id="KW-1185">Reference proteome</keyword>
<keyword evidence="1" id="KW-0175">Coiled coil</keyword>
<feature type="region of interest" description="Disordered" evidence="2">
    <location>
        <begin position="283"/>
        <end position="328"/>
    </location>
</feature>
<keyword evidence="3" id="KW-0732">Signal</keyword>
<feature type="region of interest" description="Disordered" evidence="2">
    <location>
        <begin position="38"/>
        <end position="88"/>
    </location>
</feature>